<protein>
    <recommendedName>
        <fullName evidence="19">Cytochrome P450</fullName>
    </recommendedName>
</protein>
<dbReference type="Gene3D" id="1.10.630.10">
    <property type="entry name" value="Cytochrome P450"/>
    <property type="match status" value="1"/>
</dbReference>
<feature type="signal peptide" evidence="16">
    <location>
        <begin position="1"/>
        <end position="20"/>
    </location>
</feature>
<evidence type="ECO:0000256" key="12">
    <source>
        <dbReference type="ARBA" id="ARBA00023033"/>
    </source>
</evidence>
<dbReference type="InterPro" id="IPR017972">
    <property type="entry name" value="Cyt_P450_CS"/>
</dbReference>
<evidence type="ECO:0000256" key="15">
    <source>
        <dbReference type="RuleBase" id="RU000461"/>
    </source>
</evidence>
<name>A0A9P0BDW2_BRAAE</name>
<keyword evidence="8" id="KW-0256">Endoplasmic reticulum</keyword>
<dbReference type="Proteomes" id="UP001154078">
    <property type="component" value="Chromosome 7"/>
</dbReference>
<evidence type="ECO:0000256" key="11">
    <source>
        <dbReference type="ARBA" id="ARBA00023004"/>
    </source>
</evidence>
<evidence type="ECO:0000256" key="4">
    <source>
        <dbReference type="ARBA" id="ARBA00004406"/>
    </source>
</evidence>
<dbReference type="SUPFAM" id="SSF48264">
    <property type="entry name" value="Cytochrome P450"/>
    <property type="match status" value="1"/>
</dbReference>
<feature type="binding site" description="axial binding residue" evidence="14">
    <location>
        <position position="433"/>
    </location>
    <ligand>
        <name>heme</name>
        <dbReference type="ChEBI" id="CHEBI:30413"/>
    </ligand>
    <ligandPart>
        <name>Fe</name>
        <dbReference type="ChEBI" id="CHEBI:18248"/>
    </ligandPart>
</feature>
<dbReference type="PROSITE" id="PS00086">
    <property type="entry name" value="CYTOCHROME_P450"/>
    <property type="match status" value="1"/>
</dbReference>
<feature type="chain" id="PRO_5040152161" description="Cytochrome P450" evidence="16">
    <location>
        <begin position="21"/>
        <end position="489"/>
    </location>
</feature>
<proteinExistence type="inferred from homology"/>
<keyword evidence="12 15" id="KW-0503">Monooxygenase</keyword>
<comment type="function">
    <text evidence="2">May be involved in the metabolism of insect hormones and in the breakdown of synthetic insecticides.</text>
</comment>
<evidence type="ECO:0000256" key="14">
    <source>
        <dbReference type="PIRSR" id="PIRSR602401-1"/>
    </source>
</evidence>
<keyword evidence="13" id="KW-0472">Membrane</keyword>
<keyword evidence="6 14" id="KW-0349">Heme</keyword>
<keyword evidence="10 15" id="KW-0560">Oxidoreductase</keyword>
<dbReference type="PANTHER" id="PTHR24291">
    <property type="entry name" value="CYTOCHROME P450 FAMILY 4"/>
    <property type="match status" value="1"/>
</dbReference>
<evidence type="ECO:0000256" key="16">
    <source>
        <dbReference type="SAM" id="SignalP"/>
    </source>
</evidence>
<dbReference type="PANTHER" id="PTHR24291:SF189">
    <property type="entry name" value="CYTOCHROME P450 4C3-RELATED"/>
    <property type="match status" value="1"/>
</dbReference>
<comment type="subcellular location">
    <subcellularLocation>
        <location evidence="4">Endoplasmic reticulum membrane</location>
        <topology evidence="4">Peripheral membrane protein</topology>
    </subcellularLocation>
    <subcellularLocation>
        <location evidence="3">Microsome membrane</location>
        <topology evidence="3">Peripheral membrane protein</topology>
    </subcellularLocation>
</comment>
<evidence type="ECO:0000256" key="13">
    <source>
        <dbReference type="ARBA" id="ARBA00023136"/>
    </source>
</evidence>
<dbReference type="GO" id="GO:0005789">
    <property type="term" value="C:endoplasmic reticulum membrane"/>
    <property type="evidence" value="ECO:0007669"/>
    <property type="project" value="UniProtKB-SubCell"/>
</dbReference>
<evidence type="ECO:0000313" key="18">
    <source>
        <dbReference type="Proteomes" id="UP001154078"/>
    </source>
</evidence>
<organism evidence="17 18">
    <name type="scientific">Brassicogethes aeneus</name>
    <name type="common">Rape pollen beetle</name>
    <name type="synonym">Meligethes aeneus</name>
    <dbReference type="NCBI Taxonomy" id="1431903"/>
    <lineage>
        <taxon>Eukaryota</taxon>
        <taxon>Metazoa</taxon>
        <taxon>Ecdysozoa</taxon>
        <taxon>Arthropoda</taxon>
        <taxon>Hexapoda</taxon>
        <taxon>Insecta</taxon>
        <taxon>Pterygota</taxon>
        <taxon>Neoptera</taxon>
        <taxon>Endopterygota</taxon>
        <taxon>Coleoptera</taxon>
        <taxon>Polyphaga</taxon>
        <taxon>Cucujiformia</taxon>
        <taxon>Nitidulidae</taxon>
        <taxon>Meligethinae</taxon>
        <taxon>Brassicogethes</taxon>
    </lineage>
</organism>
<keyword evidence="9" id="KW-0492">Microsome</keyword>
<dbReference type="OrthoDB" id="1470350at2759"/>
<dbReference type="GO" id="GO:0005506">
    <property type="term" value="F:iron ion binding"/>
    <property type="evidence" value="ECO:0007669"/>
    <property type="project" value="InterPro"/>
</dbReference>
<dbReference type="InterPro" id="IPR001128">
    <property type="entry name" value="Cyt_P450"/>
</dbReference>
<sequence length="489" mass="56579">MFEVLVVVVVLVLIYYNVQCQKHKAKYKAFYDLPTPLYIPLIGNTWKMLGTNILNAINDFFKDFGNSTVAYIPHRTYFTSRYEELKILLQHPNVLEKSLEYNHLKAIFGNSLLLAPVPIWKKHRKLISRSFKQSILDSFTPIFYEKSCTLIKILKEKKYDENDIYHLFEKFTLDTFCEATLGIESTILTDVKEHEFVTGITLIQKKAFERIGNIIKMNDFLFSLCHDGKIFYKQMKILCNYIEKIMHKKKILIEEHNEALLNTNTLPVLDLLLQNEEKENLTDNYIKEEMILFAGAATDTTAYTLAYTCCLLAMHPEAQEKVYQEVMSLVGREGEITNMTLNDLKYTEMAINEAQRLLPVVPIIARQATADIELPDKVIPANSGIIMNFMDLHRNKDIYPDPMRYDPDRFLPEEVAKRPQFSFLPFSGGPRNCIGLKYATMVLKSSLANIVRNFKISTIYTSIHDLKLESSIVMTTAHPLDCHFTFRTI</sequence>
<accession>A0A9P0BDW2</accession>
<dbReference type="GO" id="GO:0004497">
    <property type="term" value="F:monooxygenase activity"/>
    <property type="evidence" value="ECO:0007669"/>
    <property type="project" value="UniProtKB-KW"/>
</dbReference>
<dbReference type="AlphaFoldDB" id="A0A9P0BDW2"/>
<dbReference type="Pfam" id="PF00067">
    <property type="entry name" value="p450"/>
    <property type="match status" value="1"/>
</dbReference>
<evidence type="ECO:0000256" key="10">
    <source>
        <dbReference type="ARBA" id="ARBA00023002"/>
    </source>
</evidence>
<evidence type="ECO:0000313" key="17">
    <source>
        <dbReference type="EMBL" id="CAH0560971.1"/>
    </source>
</evidence>
<dbReference type="PRINTS" id="PR00385">
    <property type="entry name" value="P450"/>
</dbReference>
<evidence type="ECO:0000256" key="7">
    <source>
        <dbReference type="ARBA" id="ARBA00022723"/>
    </source>
</evidence>
<comment type="cofactor">
    <cofactor evidence="1 14">
        <name>heme</name>
        <dbReference type="ChEBI" id="CHEBI:30413"/>
    </cofactor>
</comment>
<dbReference type="GO" id="GO:0020037">
    <property type="term" value="F:heme binding"/>
    <property type="evidence" value="ECO:0007669"/>
    <property type="project" value="InterPro"/>
</dbReference>
<evidence type="ECO:0000256" key="5">
    <source>
        <dbReference type="ARBA" id="ARBA00010617"/>
    </source>
</evidence>
<dbReference type="PRINTS" id="PR00463">
    <property type="entry name" value="EP450I"/>
</dbReference>
<gene>
    <name evidence="17" type="ORF">MELIAE_LOCUS10629</name>
</gene>
<reference evidence="17" key="1">
    <citation type="submission" date="2021-12" db="EMBL/GenBank/DDBJ databases">
        <authorList>
            <person name="King R."/>
        </authorList>
    </citation>
    <scope>NUCLEOTIDE SEQUENCE</scope>
</reference>
<keyword evidence="7 14" id="KW-0479">Metal-binding</keyword>
<evidence type="ECO:0000256" key="3">
    <source>
        <dbReference type="ARBA" id="ARBA00004174"/>
    </source>
</evidence>
<dbReference type="EMBL" id="OV121138">
    <property type="protein sequence ID" value="CAH0560971.1"/>
    <property type="molecule type" value="Genomic_DNA"/>
</dbReference>
<dbReference type="InterPro" id="IPR050196">
    <property type="entry name" value="Cytochrome_P450_Monoox"/>
</dbReference>
<keyword evidence="16" id="KW-0732">Signal</keyword>
<comment type="similarity">
    <text evidence="5 15">Belongs to the cytochrome P450 family.</text>
</comment>
<evidence type="ECO:0008006" key="19">
    <source>
        <dbReference type="Google" id="ProtNLM"/>
    </source>
</evidence>
<evidence type="ECO:0000256" key="2">
    <source>
        <dbReference type="ARBA" id="ARBA00003690"/>
    </source>
</evidence>
<evidence type="ECO:0000256" key="1">
    <source>
        <dbReference type="ARBA" id="ARBA00001971"/>
    </source>
</evidence>
<evidence type="ECO:0000256" key="6">
    <source>
        <dbReference type="ARBA" id="ARBA00022617"/>
    </source>
</evidence>
<dbReference type="InterPro" id="IPR002401">
    <property type="entry name" value="Cyt_P450_E_grp-I"/>
</dbReference>
<evidence type="ECO:0000256" key="8">
    <source>
        <dbReference type="ARBA" id="ARBA00022824"/>
    </source>
</evidence>
<dbReference type="GO" id="GO:0016705">
    <property type="term" value="F:oxidoreductase activity, acting on paired donors, with incorporation or reduction of molecular oxygen"/>
    <property type="evidence" value="ECO:0007669"/>
    <property type="project" value="InterPro"/>
</dbReference>
<dbReference type="InterPro" id="IPR036396">
    <property type="entry name" value="Cyt_P450_sf"/>
</dbReference>
<keyword evidence="11 14" id="KW-0408">Iron</keyword>
<keyword evidence="18" id="KW-1185">Reference proteome</keyword>
<evidence type="ECO:0000256" key="9">
    <source>
        <dbReference type="ARBA" id="ARBA00022848"/>
    </source>
</evidence>